<dbReference type="InterPro" id="IPR010903">
    <property type="entry name" value="DUF1517"/>
</dbReference>
<feature type="signal peptide" evidence="1">
    <location>
        <begin position="1"/>
        <end position="19"/>
    </location>
</feature>
<keyword evidence="3" id="KW-1185">Reference proteome</keyword>
<protein>
    <submittedName>
        <fullName evidence="2">Uncharacterized protein</fullName>
    </submittedName>
</protein>
<dbReference type="EMBL" id="JALLPB020000837">
    <property type="protein sequence ID" value="KAL3806307.1"/>
    <property type="molecule type" value="Genomic_DNA"/>
</dbReference>
<dbReference type="Proteomes" id="UP001530377">
    <property type="component" value="Unassembled WGS sequence"/>
</dbReference>
<proteinExistence type="predicted"/>
<reference evidence="2 3" key="1">
    <citation type="submission" date="2024-10" db="EMBL/GenBank/DDBJ databases">
        <title>Updated reference genomes for cyclostephanoid diatoms.</title>
        <authorList>
            <person name="Roberts W.R."/>
            <person name="Alverson A.J."/>
        </authorList>
    </citation>
    <scope>NUCLEOTIDE SEQUENCE [LARGE SCALE GENOMIC DNA]</scope>
    <source>
        <strain evidence="2 3">AJA228-03</strain>
    </source>
</reference>
<dbReference type="AlphaFoldDB" id="A0ABD3R130"/>
<evidence type="ECO:0000256" key="1">
    <source>
        <dbReference type="SAM" id="SignalP"/>
    </source>
</evidence>
<comment type="caution">
    <text evidence="2">The sequence shown here is derived from an EMBL/GenBank/DDBJ whole genome shotgun (WGS) entry which is preliminary data.</text>
</comment>
<evidence type="ECO:0000313" key="3">
    <source>
        <dbReference type="Proteomes" id="UP001530377"/>
    </source>
</evidence>
<evidence type="ECO:0000313" key="2">
    <source>
        <dbReference type="EMBL" id="KAL3806307.1"/>
    </source>
</evidence>
<feature type="chain" id="PRO_5044857444" evidence="1">
    <location>
        <begin position="20"/>
        <end position="541"/>
    </location>
</feature>
<gene>
    <name evidence="2" type="ORF">ACHAXA_007934</name>
</gene>
<keyword evidence="1" id="KW-0732">Signal</keyword>
<sequence>MAFLIGIIASLWLSPSGTATTLGHVDASFGFARSSYNINNNNHDYDDAMMGRRNGNRRHRRAAIHRRHHRRGVIVFRCSSHDDDHGHSNMMHPPSRNMKYSNNDGCYNATTAIPNTPRSCTGRYEVNDTSIKARRLVLLDMLLFMSRGVRNHLRGICRIISSSLLALSLLFYMTVQPSHAGSPSSSMSLDRRDQPHPTSVIHMYPMSGVEAWKGNIPSKSTSNGVISSSVIRTRRAYAPHGTSDDRSSIINKRRMAGKISLFILAFTVASCTYHASMRKSRIIRKVTPLGIIGNQSPLGNGVSIIRVCMALGFDDGEEDDDDDDASTMDDAACLLRRLHLEEKALHAKTTSTTMFASKDRMGGGDPDGYHRLGKMANADYLSNVASAFRRYDKCMKYGSLDYMRVPFAEEAVREYRDISREERAIYERHRNERRRLRLQSTTNRRGSYRYILATILLVIKGDHTYITLPFGIVRRRDMARALTRIATDARVEDCLIASELIIEPDVKSVSVDEGGNINIDRSRTLTGSEILRAFPNMVPLT</sequence>
<accession>A0ABD3R130</accession>
<dbReference type="Pfam" id="PF07466">
    <property type="entry name" value="DUF1517"/>
    <property type="match status" value="1"/>
</dbReference>
<organism evidence="2 3">
    <name type="scientific">Cyclostephanos tholiformis</name>
    <dbReference type="NCBI Taxonomy" id="382380"/>
    <lineage>
        <taxon>Eukaryota</taxon>
        <taxon>Sar</taxon>
        <taxon>Stramenopiles</taxon>
        <taxon>Ochrophyta</taxon>
        <taxon>Bacillariophyta</taxon>
        <taxon>Coscinodiscophyceae</taxon>
        <taxon>Thalassiosirophycidae</taxon>
        <taxon>Stephanodiscales</taxon>
        <taxon>Stephanodiscaceae</taxon>
        <taxon>Cyclostephanos</taxon>
    </lineage>
</organism>
<name>A0ABD3R130_9STRA</name>